<organism evidence="2 3">
    <name type="scientific">Deinococcus aerius</name>
    <dbReference type="NCBI Taxonomy" id="200253"/>
    <lineage>
        <taxon>Bacteria</taxon>
        <taxon>Thermotogati</taxon>
        <taxon>Deinococcota</taxon>
        <taxon>Deinococci</taxon>
        <taxon>Deinococcales</taxon>
        <taxon>Deinococcaceae</taxon>
        <taxon>Deinococcus</taxon>
    </lineage>
</organism>
<dbReference type="EMBL" id="BFAG01000001">
    <property type="protein sequence ID" value="GBF03989.1"/>
    <property type="molecule type" value="Genomic_DNA"/>
</dbReference>
<dbReference type="AlphaFoldDB" id="A0A2I9CR83"/>
<name>A0A2I9CR83_9DEIO</name>
<evidence type="ECO:0000313" key="3">
    <source>
        <dbReference type="Proteomes" id="UP000236569"/>
    </source>
</evidence>
<feature type="region of interest" description="Disordered" evidence="1">
    <location>
        <begin position="1"/>
        <end position="41"/>
    </location>
</feature>
<reference evidence="3" key="1">
    <citation type="submission" date="2018-01" db="EMBL/GenBank/DDBJ databases">
        <title>Draft Genome Sequence of the Radioresistant Bacterium Deinococcus aerius TR0125, Isolated from the Higher Atmosphere above Japan.</title>
        <authorList>
            <person name="Satoh K."/>
            <person name="Arai H."/>
            <person name="Sanzen T."/>
            <person name="Kawaguchi Y."/>
            <person name="Hayashi H."/>
            <person name="Yokobori S."/>
            <person name="Yamagishi A."/>
            <person name="Oono Y."/>
            <person name="Narumi I."/>
        </authorList>
    </citation>
    <scope>NUCLEOTIDE SEQUENCE [LARGE SCALE GENOMIC DNA]</scope>
    <source>
        <strain evidence="3">TR0125</strain>
    </source>
</reference>
<evidence type="ECO:0000313" key="2">
    <source>
        <dbReference type="EMBL" id="GBF03989.1"/>
    </source>
</evidence>
<dbReference type="Proteomes" id="UP000236569">
    <property type="component" value="Unassembled WGS sequence"/>
</dbReference>
<sequence>MGLLRADGVTKEDTSPPGEDFFDPSALGRRAGGAKGRGPNRRLPLIPHLIQVERSRVVVELHEQAVDAGVPAADQ</sequence>
<gene>
    <name evidence="2" type="ORF">DAERI_010161</name>
</gene>
<comment type="caution">
    <text evidence="2">The sequence shown here is derived from an EMBL/GenBank/DDBJ whole genome shotgun (WGS) entry which is preliminary data.</text>
</comment>
<proteinExistence type="predicted"/>
<evidence type="ECO:0000256" key="1">
    <source>
        <dbReference type="SAM" id="MobiDB-lite"/>
    </source>
</evidence>
<protein>
    <submittedName>
        <fullName evidence="2">Uncharacterized protein</fullName>
    </submittedName>
</protein>
<accession>A0A2I9CR83</accession>
<keyword evidence="3" id="KW-1185">Reference proteome</keyword>